<dbReference type="PANTHER" id="PTHR12634">
    <property type="entry name" value="SIT4 YEAST -ASSOCIATING PROTEIN-RELATED"/>
    <property type="match status" value="1"/>
</dbReference>
<dbReference type="AlphaFoldDB" id="A0A8S9SU39"/>
<gene>
    <name evidence="2" type="ORF">F2Q69_00035155</name>
</gene>
<evidence type="ECO:0000313" key="3">
    <source>
        <dbReference type="Proteomes" id="UP000712600"/>
    </source>
</evidence>
<dbReference type="PANTHER" id="PTHR12634:SF35">
    <property type="entry name" value="SIT4 PHOSPHATASE-ASSOCIATED FAMILY PROTEIN"/>
    <property type="match status" value="1"/>
</dbReference>
<evidence type="ECO:0000313" key="2">
    <source>
        <dbReference type="EMBL" id="KAF3603434.1"/>
    </source>
</evidence>
<dbReference type="EMBL" id="QGKX02000004">
    <property type="protein sequence ID" value="KAF3603434.1"/>
    <property type="molecule type" value="Genomic_DNA"/>
</dbReference>
<evidence type="ECO:0000256" key="1">
    <source>
        <dbReference type="ARBA" id="ARBA00006180"/>
    </source>
</evidence>
<dbReference type="InterPro" id="IPR007587">
    <property type="entry name" value="SAPS"/>
</dbReference>
<accession>A0A8S9SU39</accession>
<dbReference type="GO" id="GO:0019888">
    <property type="term" value="F:protein phosphatase regulator activity"/>
    <property type="evidence" value="ECO:0007669"/>
    <property type="project" value="TreeGrafter"/>
</dbReference>
<name>A0A8S9SU39_BRACR</name>
<dbReference type="Proteomes" id="UP000712600">
    <property type="component" value="Unassembled WGS sequence"/>
</dbReference>
<protein>
    <submittedName>
        <fullName evidence="2">Uncharacterized protein</fullName>
    </submittedName>
</protein>
<proteinExistence type="inferred from homology"/>
<organism evidence="2 3">
    <name type="scientific">Brassica cretica</name>
    <name type="common">Mustard</name>
    <dbReference type="NCBI Taxonomy" id="69181"/>
    <lineage>
        <taxon>Eukaryota</taxon>
        <taxon>Viridiplantae</taxon>
        <taxon>Streptophyta</taxon>
        <taxon>Embryophyta</taxon>
        <taxon>Tracheophyta</taxon>
        <taxon>Spermatophyta</taxon>
        <taxon>Magnoliopsida</taxon>
        <taxon>eudicotyledons</taxon>
        <taxon>Gunneridae</taxon>
        <taxon>Pentapetalae</taxon>
        <taxon>rosids</taxon>
        <taxon>malvids</taxon>
        <taxon>Brassicales</taxon>
        <taxon>Brassicaceae</taxon>
        <taxon>Brassiceae</taxon>
        <taxon>Brassica</taxon>
    </lineage>
</organism>
<sequence>MLIASVPSSFLFISSEVLTCEIDVILKTLVEEEELMNLLFSFLEPNRSHSVMLAGYFSKVVICLMLSVGVKNGHDEVNIQISVKINMNIFTKSILRKITFTKSLAVKYYVNLGSFIETKEHVHETTEKDANKVAM</sequence>
<comment type="caution">
    <text evidence="2">The sequence shown here is derived from an EMBL/GenBank/DDBJ whole genome shotgun (WGS) entry which is preliminary data.</text>
</comment>
<comment type="similarity">
    <text evidence="1">Belongs to the SAPS family.</text>
</comment>
<dbReference type="GO" id="GO:0019903">
    <property type="term" value="F:protein phosphatase binding"/>
    <property type="evidence" value="ECO:0007669"/>
    <property type="project" value="InterPro"/>
</dbReference>
<reference evidence="2" key="1">
    <citation type="submission" date="2019-12" db="EMBL/GenBank/DDBJ databases">
        <title>Genome sequencing and annotation of Brassica cretica.</title>
        <authorList>
            <person name="Studholme D.J."/>
            <person name="Sarris P."/>
        </authorList>
    </citation>
    <scope>NUCLEOTIDE SEQUENCE</scope>
    <source>
        <strain evidence="2">PFS-109/04</strain>
        <tissue evidence="2">Leaf</tissue>
    </source>
</reference>